<organism evidence="1 2">
    <name type="scientific">Hyalomma asiaticum</name>
    <name type="common">Tick</name>
    <dbReference type="NCBI Taxonomy" id="266040"/>
    <lineage>
        <taxon>Eukaryota</taxon>
        <taxon>Metazoa</taxon>
        <taxon>Ecdysozoa</taxon>
        <taxon>Arthropoda</taxon>
        <taxon>Chelicerata</taxon>
        <taxon>Arachnida</taxon>
        <taxon>Acari</taxon>
        <taxon>Parasitiformes</taxon>
        <taxon>Ixodida</taxon>
        <taxon>Ixodoidea</taxon>
        <taxon>Ixodidae</taxon>
        <taxon>Hyalomminae</taxon>
        <taxon>Hyalomma</taxon>
    </lineage>
</organism>
<evidence type="ECO:0000313" key="1">
    <source>
        <dbReference type="EMBL" id="KAH6924305.1"/>
    </source>
</evidence>
<reference evidence="1" key="1">
    <citation type="submission" date="2020-05" db="EMBL/GenBank/DDBJ databases">
        <title>Large-scale comparative analyses of tick genomes elucidate their genetic diversity and vector capacities.</title>
        <authorList>
            <person name="Jia N."/>
            <person name="Wang J."/>
            <person name="Shi W."/>
            <person name="Du L."/>
            <person name="Sun Y."/>
            <person name="Zhan W."/>
            <person name="Jiang J."/>
            <person name="Wang Q."/>
            <person name="Zhang B."/>
            <person name="Ji P."/>
            <person name="Sakyi L.B."/>
            <person name="Cui X."/>
            <person name="Yuan T."/>
            <person name="Jiang B."/>
            <person name="Yang W."/>
            <person name="Lam T.T.-Y."/>
            <person name="Chang Q."/>
            <person name="Ding S."/>
            <person name="Wang X."/>
            <person name="Zhu J."/>
            <person name="Ruan X."/>
            <person name="Zhao L."/>
            <person name="Wei J."/>
            <person name="Que T."/>
            <person name="Du C."/>
            <person name="Cheng J."/>
            <person name="Dai P."/>
            <person name="Han X."/>
            <person name="Huang E."/>
            <person name="Gao Y."/>
            <person name="Liu J."/>
            <person name="Shao H."/>
            <person name="Ye R."/>
            <person name="Li L."/>
            <person name="Wei W."/>
            <person name="Wang X."/>
            <person name="Wang C."/>
            <person name="Yang T."/>
            <person name="Huo Q."/>
            <person name="Li W."/>
            <person name="Guo W."/>
            <person name="Chen H."/>
            <person name="Zhou L."/>
            <person name="Ni X."/>
            <person name="Tian J."/>
            <person name="Zhou Y."/>
            <person name="Sheng Y."/>
            <person name="Liu T."/>
            <person name="Pan Y."/>
            <person name="Xia L."/>
            <person name="Li J."/>
            <person name="Zhao F."/>
            <person name="Cao W."/>
        </authorList>
    </citation>
    <scope>NUCLEOTIDE SEQUENCE</scope>
    <source>
        <strain evidence="1">Hyas-2018</strain>
    </source>
</reference>
<protein>
    <submittedName>
        <fullName evidence="1">Uncharacterized protein</fullName>
    </submittedName>
</protein>
<accession>A0ACB7RQ30</accession>
<proteinExistence type="predicted"/>
<dbReference type="Proteomes" id="UP000821845">
    <property type="component" value="Chromosome 8"/>
</dbReference>
<name>A0ACB7RQ30_HYAAI</name>
<comment type="caution">
    <text evidence="1">The sequence shown here is derived from an EMBL/GenBank/DDBJ whole genome shotgun (WGS) entry which is preliminary data.</text>
</comment>
<dbReference type="EMBL" id="CM023488">
    <property type="protein sequence ID" value="KAH6924305.1"/>
    <property type="molecule type" value="Genomic_DNA"/>
</dbReference>
<gene>
    <name evidence="1" type="ORF">HPB50_014848</name>
</gene>
<keyword evidence="2" id="KW-1185">Reference proteome</keyword>
<sequence length="460" mass="50146">MNSSAVKSNQDCSKARARAIAWLAARDLHSRGSRSADDRIPAPRPPESSRHNQRYRSSAFSTRALPAMDTSTGAIPMRPRKKKAKAELSLGSASLPSRMQANLTDLNGLLEMPDKDQSDLTINATEEAGPTKATTIGENCDAQSAHSNKPLVEDCEVATSTAFDPRRSMGGGDQAERIEKPQPEGPTGTGVLDIVRNMRQVLKKEGPSQERDLVVAVSPTHAKLMLEMHVTMTAFMDSRPGFIVVHEDLYSFEYYEDPHGEVQGGSSSHIKDEAIAGPFSTGSHKGGRHDAAACDGGANRECATIPSGRPARESAFERKHLEEKHVLKDSGIPVPSPLQSRALTNVKAGSGKAPTNSNRRVQMPTGYHTYVHKGQQKSPAIKDLKHTDAKATFAMRSNRSPLFHGNGHLRARTIYHLVKGPRTSPGRHQPNIFPSHLRMLTNGPRDGMLKYGPRIEIYVV</sequence>
<evidence type="ECO:0000313" key="2">
    <source>
        <dbReference type="Proteomes" id="UP000821845"/>
    </source>
</evidence>